<sequence>MSDLYCPLPPRDQDIFRFRRSYGVNLGPTFIQGPSLNQTTAPNELEALTSSIETNGLEATASTWQSHWLSALPNNELLRLRDTCHCNTIQLALGFLTLGPLFSQGTPFEGAPAQVYTRCWSAIKHLIERCHAYGIGILLNFDLTANEVDLRSSPERLALARDCIAFIAQEVTFHALHGVVGLRVSTSSTEQSRPDPPTLRDWYKEIRMIVSAIDESLPLYISDESPAGTELFPDCETPLHHHHHHQLVQADSGQPEPAGTTTLPPAPGHLLLSRDEVQTKAQQARIERPQLLREALARLEGEEAEEEVGEKGERAKEKYCHSAAGRQSFVHGWDLGYSDALRFFDAAVEGLVPQRAGADKIGEVELWARRRARDVARLEENHQAWELGLRRGIADFNRFVGI</sequence>
<proteinExistence type="predicted"/>
<dbReference type="EMBL" id="KZ825542">
    <property type="protein sequence ID" value="PYI28755.1"/>
    <property type="molecule type" value="Genomic_DNA"/>
</dbReference>
<dbReference type="Proteomes" id="UP000248817">
    <property type="component" value="Unassembled WGS sequence"/>
</dbReference>
<dbReference type="SUPFAM" id="SSF51445">
    <property type="entry name" value="(Trans)glycosidases"/>
    <property type="match status" value="1"/>
</dbReference>
<protein>
    <submittedName>
        <fullName evidence="2">Uncharacterized protein</fullName>
    </submittedName>
</protein>
<name>A0A2V5HWB7_9EURO</name>
<dbReference type="Gene3D" id="3.20.20.80">
    <property type="entry name" value="Glycosidases"/>
    <property type="match status" value="1"/>
</dbReference>
<evidence type="ECO:0000313" key="3">
    <source>
        <dbReference type="Proteomes" id="UP000248817"/>
    </source>
</evidence>
<evidence type="ECO:0000256" key="1">
    <source>
        <dbReference type="SAM" id="MobiDB-lite"/>
    </source>
</evidence>
<gene>
    <name evidence="2" type="ORF">BP00DRAFT_497115</name>
</gene>
<organism evidence="2 3">
    <name type="scientific">Aspergillus indologenus CBS 114.80</name>
    <dbReference type="NCBI Taxonomy" id="1450541"/>
    <lineage>
        <taxon>Eukaryota</taxon>
        <taxon>Fungi</taxon>
        <taxon>Dikarya</taxon>
        <taxon>Ascomycota</taxon>
        <taxon>Pezizomycotina</taxon>
        <taxon>Eurotiomycetes</taxon>
        <taxon>Eurotiomycetidae</taxon>
        <taxon>Eurotiales</taxon>
        <taxon>Aspergillaceae</taxon>
        <taxon>Aspergillus</taxon>
        <taxon>Aspergillus subgen. Circumdati</taxon>
    </lineage>
</organism>
<dbReference type="InterPro" id="IPR017853">
    <property type="entry name" value="GH"/>
</dbReference>
<accession>A0A2V5HWB7</accession>
<feature type="region of interest" description="Disordered" evidence="1">
    <location>
        <begin position="233"/>
        <end position="269"/>
    </location>
</feature>
<evidence type="ECO:0000313" key="2">
    <source>
        <dbReference type="EMBL" id="PYI28755.1"/>
    </source>
</evidence>
<dbReference type="AlphaFoldDB" id="A0A2V5HWB7"/>
<keyword evidence="3" id="KW-1185">Reference proteome</keyword>
<feature type="compositionally biased region" description="Low complexity" evidence="1">
    <location>
        <begin position="257"/>
        <end position="269"/>
    </location>
</feature>
<reference evidence="2 3" key="1">
    <citation type="submission" date="2018-02" db="EMBL/GenBank/DDBJ databases">
        <title>The genomes of Aspergillus section Nigri reveals drivers in fungal speciation.</title>
        <authorList>
            <consortium name="DOE Joint Genome Institute"/>
            <person name="Vesth T.C."/>
            <person name="Nybo J."/>
            <person name="Theobald S."/>
            <person name="Brandl J."/>
            <person name="Frisvad J.C."/>
            <person name="Nielsen K.F."/>
            <person name="Lyhne E.K."/>
            <person name="Kogle M.E."/>
            <person name="Kuo A."/>
            <person name="Riley R."/>
            <person name="Clum A."/>
            <person name="Nolan M."/>
            <person name="Lipzen A."/>
            <person name="Salamov A."/>
            <person name="Henrissat B."/>
            <person name="Wiebenga A."/>
            <person name="De vries R.P."/>
            <person name="Grigoriev I.V."/>
            <person name="Mortensen U.H."/>
            <person name="Andersen M.R."/>
            <person name="Baker S.E."/>
        </authorList>
    </citation>
    <scope>NUCLEOTIDE SEQUENCE [LARGE SCALE GENOMIC DNA]</scope>
    <source>
        <strain evidence="2 3">CBS 114.80</strain>
    </source>
</reference>